<evidence type="ECO:0000256" key="3">
    <source>
        <dbReference type="ARBA" id="ARBA00023036"/>
    </source>
</evidence>
<dbReference type="InterPro" id="IPR001849">
    <property type="entry name" value="PH_domain"/>
</dbReference>
<keyword evidence="1" id="KW-0053">Apoptosis</keyword>
<evidence type="ECO:0000256" key="4">
    <source>
        <dbReference type="ARBA" id="ARBA00024863"/>
    </source>
</evidence>
<evidence type="ECO:0000256" key="5">
    <source>
        <dbReference type="SAM" id="MobiDB-lite"/>
    </source>
</evidence>
<evidence type="ECO:0000259" key="6">
    <source>
        <dbReference type="PROSITE" id="PS51335"/>
    </source>
</evidence>
<dbReference type="AlphaFoldDB" id="A0A163JU80"/>
<dbReference type="GO" id="GO:0017124">
    <property type="term" value="F:SH3 domain binding"/>
    <property type="evidence" value="ECO:0007669"/>
    <property type="project" value="UniProtKB-KW"/>
</dbReference>
<dbReference type="Pfam" id="PF16457">
    <property type="entry name" value="PH_12"/>
    <property type="match status" value="1"/>
</dbReference>
<dbReference type="STRING" id="4829.A0A163JU80"/>
<keyword evidence="8" id="KW-1185">Reference proteome</keyword>
<dbReference type="GO" id="GO:0048870">
    <property type="term" value="P:cell motility"/>
    <property type="evidence" value="ECO:0007669"/>
    <property type="project" value="TreeGrafter"/>
</dbReference>
<sequence length="746" mass="83067">MSDTSLSSSTAEKLVNRMSTGASISDPVSSTSTPKDDKVLKMATFSLQKYLKEHDFANEFLERGGLESLCEIIKKASGNTLAYALNSFTSLMEHNTGWDSLSEDFVVEIAHIVVNETLVTIGRPATAILIKIVTTNPYPVDPTTATTTPTPAATTTTPAEDNTSNTKMTFGYPALQKAIEHEPKLLSTLIQRLQSQDYALCLNSLDLQTAMLRTVTEEHQNELPETLEQLNTKKYIVRLMNNHPSDELKSHLLEYQTALIRNVNQRRKTPVSLHNVKDMKMLNDIWEAAQVDGIQVPGARKWKKLGFSSESPQREFTRTGKFGLQRMHTFVMENKDLFAKMILEQIHRPENKRCLFARTSCESTELLFSQWDIATGYKAADLEPILMYFDRVQATTIRLFFRLFQDMKATNADFSKVSALVRSQLRAVFRSDEVKDISEFERVMDGTPYQVIRDRRLKELEWADDLLGREAIRNLRSRLNKQSYDFIKKQRIGCLLQGAWFPISQRANSVTASNTTMATNELLGAVGTGTVGGGGMTNTGGTVGGHSSVKRWRYYKLSPSKKALQFGDFSDRIAPIIKDYDKLPNKIDLSGVVEIRTIRKPSNVGSMSLFPMPPTSPSTLPTNTTTAATAATSTANTTTTNNTMANYDTSSGASLAFALYNDSHTPLAEFICATSEQASEWKDGFSMLMDKGITSKETAEYLHSLTEIGVKVKLLQIAGDRVEVPHGSLEVPPIPYGSGARFYYDV</sequence>
<dbReference type="PROSITE" id="PS51335">
    <property type="entry name" value="ELMO"/>
    <property type="match status" value="1"/>
</dbReference>
<dbReference type="PANTHER" id="PTHR12771:SF56">
    <property type="entry name" value="CED-12"/>
    <property type="match status" value="1"/>
</dbReference>
<proteinExistence type="predicted"/>
<dbReference type="InterPro" id="IPR006816">
    <property type="entry name" value="ELMO_dom"/>
</dbReference>
<accession>A0A163JU80</accession>
<dbReference type="InterPro" id="IPR050868">
    <property type="entry name" value="ELMO_domain-containing"/>
</dbReference>
<dbReference type="PANTHER" id="PTHR12771">
    <property type="entry name" value="ENGULFMENT AND CELL MOTILITY"/>
    <property type="match status" value="1"/>
</dbReference>
<dbReference type="Pfam" id="PF11841">
    <property type="entry name" value="ELMO_ARM"/>
    <property type="match status" value="1"/>
</dbReference>
<evidence type="ECO:0000313" key="8">
    <source>
        <dbReference type="Proteomes" id="UP000078561"/>
    </source>
</evidence>
<dbReference type="InterPro" id="IPR011993">
    <property type="entry name" value="PH-like_dom_sf"/>
</dbReference>
<protein>
    <recommendedName>
        <fullName evidence="6">ELMO domain-containing protein</fullName>
    </recommendedName>
</protein>
<dbReference type="InterPro" id="IPR016024">
    <property type="entry name" value="ARM-type_fold"/>
</dbReference>
<reference evidence="7" key="1">
    <citation type="submission" date="2016-04" db="EMBL/GenBank/DDBJ databases">
        <authorList>
            <person name="Evans L.H."/>
            <person name="Alamgir A."/>
            <person name="Owens N."/>
            <person name="Weber N.D."/>
            <person name="Virtaneva K."/>
            <person name="Barbian K."/>
            <person name="Babar A."/>
            <person name="Rosenke K."/>
        </authorList>
    </citation>
    <scope>NUCLEOTIDE SEQUENCE [LARGE SCALE GENOMIC DNA]</scope>
    <source>
        <strain evidence="7">CBS 101.48</strain>
    </source>
</reference>
<comment type="function">
    <text evidence="4">Involved in cytoskeletal rearrangements required for phagocytosis of apoptotic cells and cell motility. Acts in association with DOCK1 and CRK. Was initially proposed to be required in complex with DOCK1 to activate Rac Rho small GTPases. May enhance the guanine nucleotide exchange factor (GEF) activity of DOCK1.</text>
</comment>
<dbReference type="InterPro" id="IPR011989">
    <property type="entry name" value="ARM-like"/>
</dbReference>
<dbReference type="Pfam" id="PF04727">
    <property type="entry name" value="ELMO_CED12"/>
    <property type="match status" value="1"/>
</dbReference>
<evidence type="ECO:0000256" key="1">
    <source>
        <dbReference type="ARBA" id="ARBA00022703"/>
    </source>
</evidence>
<dbReference type="OMA" id="CPHMKDL"/>
<keyword evidence="2" id="KW-0581">Phagocytosis</keyword>
<dbReference type="Gene3D" id="2.30.29.30">
    <property type="entry name" value="Pleckstrin-homology domain (PH domain)/Phosphotyrosine-binding domain (PTB)"/>
    <property type="match status" value="1"/>
</dbReference>
<evidence type="ECO:0000256" key="2">
    <source>
        <dbReference type="ARBA" id="ARBA00022907"/>
    </source>
</evidence>
<dbReference type="GO" id="GO:0007015">
    <property type="term" value="P:actin filament organization"/>
    <property type="evidence" value="ECO:0007669"/>
    <property type="project" value="TreeGrafter"/>
</dbReference>
<evidence type="ECO:0000313" key="7">
    <source>
        <dbReference type="EMBL" id="SAM03141.1"/>
    </source>
</evidence>
<organism evidence="7">
    <name type="scientific">Absidia glauca</name>
    <name type="common">Pin mould</name>
    <dbReference type="NCBI Taxonomy" id="4829"/>
    <lineage>
        <taxon>Eukaryota</taxon>
        <taxon>Fungi</taxon>
        <taxon>Fungi incertae sedis</taxon>
        <taxon>Mucoromycota</taxon>
        <taxon>Mucoromycotina</taxon>
        <taxon>Mucoromycetes</taxon>
        <taxon>Mucorales</taxon>
        <taxon>Cunninghamellaceae</taxon>
        <taxon>Absidia</taxon>
    </lineage>
</organism>
<feature type="region of interest" description="Disordered" evidence="5">
    <location>
        <begin position="142"/>
        <end position="166"/>
    </location>
</feature>
<name>A0A163JU80_ABSGL</name>
<dbReference type="Gene3D" id="1.25.10.10">
    <property type="entry name" value="Leucine-rich Repeat Variant"/>
    <property type="match status" value="1"/>
</dbReference>
<dbReference type="GO" id="GO:0005886">
    <property type="term" value="C:plasma membrane"/>
    <property type="evidence" value="ECO:0007669"/>
    <property type="project" value="TreeGrafter"/>
</dbReference>
<dbReference type="Proteomes" id="UP000078561">
    <property type="component" value="Unassembled WGS sequence"/>
</dbReference>
<gene>
    <name evidence="7" type="primary">ABSGL_08959.1 scaffold 10666</name>
</gene>
<dbReference type="InParanoid" id="A0A163JU80"/>
<dbReference type="InterPro" id="IPR024574">
    <property type="entry name" value="ELMO_ARM"/>
</dbReference>
<feature type="compositionally biased region" description="Low complexity" evidence="5">
    <location>
        <begin position="142"/>
        <end position="159"/>
    </location>
</feature>
<dbReference type="EMBL" id="LT554066">
    <property type="protein sequence ID" value="SAM03141.1"/>
    <property type="molecule type" value="Genomic_DNA"/>
</dbReference>
<dbReference type="OrthoDB" id="28413at2759"/>
<feature type="domain" description="ELMO" evidence="6">
    <location>
        <begin position="277"/>
        <end position="429"/>
    </location>
</feature>
<dbReference type="GO" id="GO:0006915">
    <property type="term" value="P:apoptotic process"/>
    <property type="evidence" value="ECO:0007669"/>
    <property type="project" value="UniProtKB-KW"/>
</dbReference>
<keyword evidence="3" id="KW-0729">SH3-binding</keyword>
<dbReference type="SUPFAM" id="SSF48371">
    <property type="entry name" value="ARM repeat"/>
    <property type="match status" value="1"/>
</dbReference>